<dbReference type="OrthoDB" id="3175596at2"/>
<evidence type="ECO:0000256" key="3">
    <source>
        <dbReference type="ARBA" id="ARBA00023015"/>
    </source>
</evidence>
<dbReference type="InterPro" id="IPR036388">
    <property type="entry name" value="WH-like_DNA-bd_sf"/>
</dbReference>
<feature type="domain" description="PTS EIIB type-2" evidence="7">
    <location>
        <begin position="402"/>
        <end position="490"/>
    </location>
</feature>
<evidence type="ECO:0000313" key="9">
    <source>
        <dbReference type="EMBL" id="SFQ25938.1"/>
    </source>
</evidence>
<dbReference type="Pfam" id="PF00874">
    <property type="entry name" value="PRD"/>
    <property type="match status" value="2"/>
</dbReference>
<dbReference type="RefSeq" id="WP_093338923.1">
    <property type="nucleotide sequence ID" value="NZ_FOXD01000024.1"/>
</dbReference>
<dbReference type="InterPro" id="IPR002178">
    <property type="entry name" value="PTS_EIIA_type-2_dom"/>
</dbReference>
<dbReference type="InterPro" id="IPR036634">
    <property type="entry name" value="PRD_sf"/>
</dbReference>
<dbReference type="PANTHER" id="PTHR30185">
    <property type="entry name" value="CRYPTIC BETA-GLUCOSIDE BGL OPERON ANTITERMINATOR"/>
    <property type="match status" value="1"/>
</dbReference>
<dbReference type="PANTHER" id="PTHR30185:SF18">
    <property type="entry name" value="TRANSCRIPTIONAL REGULATOR MTLR"/>
    <property type="match status" value="1"/>
</dbReference>
<dbReference type="Gene3D" id="1.10.10.10">
    <property type="entry name" value="Winged helix-like DNA-binding domain superfamily/Winged helix DNA-binding domain"/>
    <property type="match status" value="1"/>
</dbReference>
<evidence type="ECO:0000256" key="5">
    <source>
        <dbReference type="ARBA" id="ARBA00023163"/>
    </source>
</evidence>
<dbReference type="Pfam" id="PF00359">
    <property type="entry name" value="PTS_EIIA_2"/>
    <property type="match status" value="1"/>
</dbReference>
<dbReference type="InterPro" id="IPR013196">
    <property type="entry name" value="HTH_11"/>
</dbReference>
<evidence type="ECO:0000259" key="7">
    <source>
        <dbReference type="PROSITE" id="PS51099"/>
    </source>
</evidence>
<dbReference type="InterPro" id="IPR007737">
    <property type="entry name" value="Mga_HTH"/>
</dbReference>
<dbReference type="EMBL" id="FOXD01000024">
    <property type="protein sequence ID" value="SFQ25938.1"/>
    <property type="molecule type" value="Genomic_DNA"/>
</dbReference>
<dbReference type="Gene3D" id="3.40.930.10">
    <property type="entry name" value="Mannitol-specific EII, Chain A"/>
    <property type="match status" value="1"/>
</dbReference>
<sequence>MKQLNTRQARLLLYLLNHEGFHTSQALGQGFEVTSRTIRSDVDRIAAFINELELDADITRKPSEGIQLQASIKTAQMIKMALRPYPDTQDQTLKDILFEFASRTTYTHVQDVMDRYYVSRSKALQLLDELEMWLGRYGLELKRRRQKGFRLSGEEWKMRQMMKDVFMEEQKSHHWDYDVQLVWQEFKQLEQELHFPLTDRARNNLLYHTLIFIQRLRLGNVMQEQERTTDDLLYQHPEYETACRFVRRLSGLLQVRIPPHEADYFALHLLGSKRERVTDHAADELSSWNLFDSKAAAMMETFIEAVASDYSQDMASDEDFKRALLLHFQTTLHRMRYRLRMENPMLQEIKKEYESSFDWVKYWVQNVQEPLLKDVPEDEIGFLMIHLQSAIERHRQITEPIRNVLIVCESGMGTAYLIKEKFNNLFPGVRHTEVSAVHEWKHKNDRLQPDLILSTVAIDDERVFQVSPVFSREDQKALTDWMNTKDNTRSVLVKYSSASLFFPGMQADSRTDAVEQLADALINQGYALPALKEHALKRETLGSTAISAQIAIPHGHREDSMHSAIAAALLQEPVDWGGQSVSIVFFIAVDYESPGEAEALFKELFHVSGIKERTDRLKKAQTYQEFITILRESEEIS</sequence>
<proteinExistence type="predicted"/>
<keyword evidence="2" id="KW-0677">Repeat</keyword>
<feature type="domain" description="PTS EIIA type-2" evidence="6">
    <location>
        <begin position="494"/>
        <end position="633"/>
    </location>
</feature>
<feature type="domain" description="PRD" evidence="8">
    <location>
        <begin position="290"/>
        <end position="397"/>
    </location>
</feature>
<dbReference type="Gene3D" id="1.10.1790.10">
    <property type="entry name" value="PRD domain"/>
    <property type="match status" value="2"/>
</dbReference>
<dbReference type="CDD" id="cd00211">
    <property type="entry name" value="PTS_IIA_fru"/>
    <property type="match status" value="1"/>
</dbReference>
<dbReference type="CDD" id="cd05568">
    <property type="entry name" value="PTS_IIB_bgl_like"/>
    <property type="match status" value="1"/>
</dbReference>
<protein>
    <submittedName>
        <fullName evidence="9">Transcriptional antiterminator</fullName>
    </submittedName>
</protein>
<keyword evidence="5" id="KW-0804">Transcription</keyword>
<evidence type="ECO:0000256" key="4">
    <source>
        <dbReference type="ARBA" id="ARBA00023159"/>
    </source>
</evidence>
<dbReference type="PROSITE" id="PS51099">
    <property type="entry name" value="PTS_EIIB_TYPE_2"/>
    <property type="match status" value="1"/>
</dbReference>
<reference evidence="10" key="1">
    <citation type="submission" date="2016-10" db="EMBL/GenBank/DDBJ databases">
        <authorList>
            <person name="Varghese N."/>
            <person name="Submissions S."/>
        </authorList>
    </citation>
    <scope>NUCLEOTIDE SEQUENCE [LARGE SCALE GENOMIC DNA]</scope>
    <source>
        <strain evidence="10">S7</strain>
    </source>
</reference>
<dbReference type="InterPro" id="IPR013011">
    <property type="entry name" value="PTS_EIIB_2"/>
</dbReference>
<feature type="domain" description="PRD" evidence="8">
    <location>
        <begin position="173"/>
        <end position="279"/>
    </location>
</feature>
<organism evidence="9 10">
    <name type="scientific">Salibacterium halotolerans</name>
    <dbReference type="NCBI Taxonomy" id="1884432"/>
    <lineage>
        <taxon>Bacteria</taxon>
        <taxon>Bacillati</taxon>
        <taxon>Bacillota</taxon>
        <taxon>Bacilli</taxon>
        <taxon>Bacillales</taxon>
        <taxon>Bacillaceae</taxon>
    </lineage>
</organism>
<dbReference type="AlphaFoldDB" id="A0A1I5X1X7"/>
<evidence type="ECO:0000256" key="1">
    <source>
        <dbReference type="ARBA" id="ARBA00022679"/>
    </source>
</evidence>
<evidence type="ECO:0000313" key="10">
    <source>
        <dbReference type="Proteomes" id="UP000198892"/>
    </source>
</evidence>
<dbReference type="GO" id="GO:0009401">
    <property type="term" value="P:phosphoenolpyruvate-dependent sugar phosphotransferase system"/>
    <property type="evidence" value="ECO:0007669"/>
    <property type="project" value="InterPro"/>
</dbReference>
<gene>
    <name evidence="9" type="ORF">SAMN05518683_12423</name>
</gene>
<evidence type="ECO:0000259" key="8">
    <source>
        <dbReference type="PROSITE" id="PS51372"/>
    </source>
</evidence>
<keyword evidence="10" id="KW-1185">Reference proteome</keyword>
<evidence type="ECO:0000259" key="6">
    <source>
        <dbReference type="PROSITE" id="PS51094"/>
    </source>
</evidence>
<dbReference type="InterPro" id="IPR016152">
    <property type="entry name" value="PTrfase/Anion_transptr"/>
</dbReference>
<dbReference type="Pfam" id="PF05043">
    <property type="entry name" value="Mga"/>
    <property type="match status" value="1"/>
</dbReference>
<dbReference type="GO" id="GO:0006355">
    <property type="term" value="P:regulation of DNA-templated transcription"/>
    <property type="evidence" value="ECO:0007669"/>
    <property type="project" value="InterPro"/>
</dbReference>
<dbReference type="GO" id="GO:0008982">
    <property type="term" value="F:protein-N(PI)-phosphohistidine-sugar phosphotransferase activity"/>
    <property type="evidence" value="ECO:0007669"/>
    <property type="project" value="InterPro"/>
</dbReference>
<keyword evidence="4" id="KW-0010">Activator</keyword>
<dbReference type="InterPro" id="IPR050661">
    <property type="entry name" value="BglG_antiterminators"/>
</dbReference>
<dbReference type="Proteomes" id="UP000198892">
    <property type="component" value="Unassembled WGS sequence"/>
</dbReference>
<dbReference type="SUPFAM" id="SSF55804">
    <property type="entry name" value="Phoshotransferase/anion transport protein"/>
    <property type="match status" value="1"/>
</dbReference>
<accession>A0A1I5X1X7</accession>
<dbReference type="STRING" id="1884432.SAMN05518683_12423"/>
<dbReference type="InterPro" id="IPR036095">
    <property type="entry name" value="PTS_EIIB-like_sf"/>
</dbReference>
<dbReference type="Pfam" id="PF08279">
    <property type="entry name" value="HTH_11"/>
    <property type="match status" value="1"/>
</dbReference>
<dbReference type="Gene3D" id="3.40.50.2300">
    <property type="match status" value="1"/>
</dbReference>
<keyword evidence="1" id="KW-0808">Transferase</keyword>
<name>A0A1I5X1X7_9BACI</name>
<dbReference type="SUPFAM" id="SSF52794">
    <property type="entry name" value="PTS system IIB component-like"/>
    <property type="match status" value="1"/>
</dbReference>
<dbReference type="PROSITE" id="PS51372">
    <property type="entry name" value="PRD_2"/>
    <property type="match status" value="2"/>
</dbReference>
<evidence type="ECO:0000256" key="2">
    <source>
        <dbReference type="ARBA" id="ARBA00022737"/>
    </source>
</evidence>
<dbReference type="InterPro" id="IPR011608">
    <property type="entry name" value="PRD"/>
</dbReference>
<dbReference type="PROSITE" id="PS51094">
    <property type="entry name" value="PTS_EIIA_TYPE_2"/>
    <property type="match status" value="1"/>
</dbReference>
<keyword evidence="3" id="KW-0805">Transcription regulation</keyword>
<dbReference type="SUPFAM" id="SSF63520">
    <property type="entry name" value="PTS-regulatory domain, PRD"/>
    <property type="match status" value="2"/>
</dbReference>